<dbReference type="RefSeq" id="WP_241447309.1">
    <property type="nucleotide sequence ID" value="NZ_JAKZHW010000001.1"/>
</dbReference>
<dbReference type="Proteomes" id="UP001203058">
    <property type="component" value="Unassembled WGS sequence"/>
</dbReference>
<dbReference type="Gene3D" id="2.40.128.520">
    <property type="match status" value="1"/>
</dbReference>
<evidence type="ECO:0000313" key="2">
    <source>
        <dbReference type="EMBL" id="MCH8616513.1"/>
    </source>
</evidence>
<dbReference type="Pfam" id="PF09917">
    <property type="entry name" value="DUF2147"/>
    <property type="match status" value="1"/>
</dbReference>
<evidence type="ECO:0000259" key="1">
    <source>
        <dbReference type="Pfam" id="PF09917"/>
    </source>
</evidence>
<dbReference type="PANTHER" id="PTHR36919:SF2">
    <property type="entry name" value="BLL6627 PROTEIN"/>
    <property type="match status" value="1"/>
</dbReference>
<protein>
    <submittedName>
        <fullName evidence="2">DUF2147 domain-containing protein</fullName>
    </submittedName>
</protein>
<feature type="domain" description="DUF2147" evidence="1">
    <location>
        <begin position="39"/>
        <end position="132"/>
    </location>
</feature>
<sequence length="134" mass="14555">MYGFSSLTGVGRAAVVLVTPAPALSQKPAEDIVLRNPSNSVHVRIHPCGKTRCGTVVWANDKAKADSARGGTRNLVGTELFRKFREVSPKVWKGKVFVPDLNKVFTVTDENTVVARGCLFAGVGCKSQIWTRVR</sequence>
<dbReference type="EMBL" id="JAKZHW010000001">
    <property type="protein sequence ID" value="MCH8616513.1"/>
    <property type="molecule type" value="Genomic_DNA"/>
</dbReference>
<organism evidence="2 3">
    <name type="scientific">Sphingomonas telluris</name>
    <dbReference type="NCBI Taxonomy" id="2907998"/>
    <lineage>
        <taxon>Bacteria</taxon>
        <taxon>Pseudomonadati</taxon>
        <taxon>Pseudomonadota</taxon>
        <taxon>Alphaproteobacteria</taxon>
        <taxon>Sphingomonadales</taxon>
        <taxon>Sphingomonadaceae</taxon>
        <taxon>Sphingomonas</taxon>
    </lineage>
</organism>
<gene>
    <name evidence="2" type="ORF">LZ016_10420</name>
</gene>
<keyword evidence="3" id="KW-1185">Reference proteome</keyword>
<accession>A0ABS9VNF4</accession>
<reference evidence="2 3" key="1">
    <citation type="submission" date="2022-03" db="EMBL/GenBank/DDBJ databases">
        <authorList>
            <person name="Jo J.-H."/>
            <person name="Im W.-T."/>
        </authorList>
    </citation>
    <scope>NUCLEOTIDE SEQUENCE [LARGE SCALE GENOMIC DNA]</scope>
    <source>
        <strain evidence="2 3">SM33</strain>
    </source>
</reference>
<dbReference type="PANTHER" id="PTHR36919">
    <property type="entry name" value="BLR1215 PROTEIN"/>
    <property type="match status" value="1"/>
</dbReference>
<name>A0ABS9VNF4_9SPHN</name>
<proteinExistence type="predicted"/>
<dbReference type="InterPro" id="IPR019223">
    <property type="entry name" value="DUF2147"/>
</dbReference>
<comment type="caution">
    <text evidence="2">The sequence shown here is derived from an EMBL/GenBank/DDBJ whole genome shotgun (WGS) entry which is preliminary data.</text>
</comment>
<evidence type="ECO:0000313" key="3">
    <source>
        <dbReference type="Proteomes" id="UP001203058"/>
    </source>
</evidence>